<name>A0A0J7K5N2_LASNI</name>
<dbReference type="PaxDb" id="67767-A0A0J7K5N2"/>
<accession>A0A0J7K5N2</accession>
<reference evidence="2 3" key="1">
    <citation type="submission" date="2015-04" db="EMBL/GenBank/DDBJ databases">
        <title>Lasius niger genome sequencing.</title>
        <authorList>
            <person name="Konorov E.A."/>
            <person name="Nikitin M.A."/>
            <person name="Kirill M.V."/>
            <person name="Chang P."/>
        </authorList>
    </citation>
    <scope>NUCLEOTIDE SEQUENCE [LARGE SCALE GENOMIC DNA]</scope>
    <source>
        <tissue evidence="2">Whole</tissue>
    </source>
</reference>
<protein>
    <submittedName>
        <fullName evidence="2">Uncharacterized protein</fullName>
    </submittedName>
</protein>
<proteinExistence type="predicted"/>
<evidence type="ECO:0000256" key="1">
    <source>
        <dbReference type="SAM" id="MobiDB-lite"/>
    </source>
</evidence>
<sequence>MHDEATKRLWFLWPQESGVKATKCGCIGGCVFFGNNRNGPRFFKPSYHDLQDGINIAAYRIHEPGKEKGFGQSILHDRQLIFHTPPYSLQDISLQDVCHPATTGLKVTLNQDSSQITKKGIERPKSVTDHNKEENISTKLNVASASPLIPSGDRKPLDRRFSYTSMRGPNVKDVPYSRLIDASPVTQLPQKLDSDSKLNVERSKSILNVPEIETAPKSSVSDSKLAVDYFTATENIETLESASSPQSLPVVPTEFNISAPTCSTRKDEQREGVNVSDSHHSLYARTNSEERLKQE</sequence>
<keyword evidence="3" id="KW-1185">Reference proteome</keyword>
<evidence type="ECO:0000313" key="3">
    <source>
        <dbReference type="Proteomes" id="UP000036403"/>
    </source>
</evidence>
<dbReference type="STRING" id="67767.A0A0J7K5N2"/>
<dbReference type="PANTHER" id="PTHR31640">
    <property type="entry name" value="TRANSMEMBRANE PROTEIN KIAA1109"/>
    <property type="match status" value="1"/>
</dbReference>
<dbReference type="Proteomes" id="UP000036403">
    <property type="component" value="Unassembled WGS sequence"/>
</dbReference>
<dbReference type="GO" id="GO:0048488">
    <property type="term" value="P:synaptic vesicle endocytosis"/>
    <property type="evidence" value="ECO:0007669"/>
    <property type="project" value="TreeGrafter"/>
</dbReference>
<evidence type="ECO:0000313" key="2">
    <source>
        <dbReference type="EMBL" id="KMQ85506.1"/>
    </source>
</evidence>
<dbReference type="AlphaFoldDB" id="A0A0J7K5N2"/>
<feature type="non-terminal residue" evidence="2">
    <location>
        <position position="295"/>
    </location>
</feature>
<feature type="region of interest" description="Disordered" evidence="1">
    <location>
        <begin position="259"/>
        <end position="295"/>
    </location>
</feature>
<dbReference type="GO" id="GO:0098793">
    <property type="term" value="C:presynapse"/>
    <property type="evidence" value="ECO:0007669"/>
    <property type="project" value="GOC"/>
</dbReference>
<gene>
    <name evidence="2" type="ORF">RF55_15900</name>
</gene>
<dbReference type="OrthoDB" id="10051416at2759"/>
<comment type="caution">
    <text evidence="2">The sequence shown here is derived from an EMBL/GenBank/DDBJ whole genome shotgun (WGS) entry which is preliminary data.</text>
</comment>
<dbReference type="EMBL" id="LBMM01013732">
    <property type="protein sequence ID" value="KMQ85506.1"/>
    <property type="molecule type" value="Genomic_DNA"/>
</dbReference>
<dbReference type="PANTHER" id="PTHR31640:SF1">
    <property type="entry name" value="BRIDGE-LIKE LIPID TRANSFER PROTEIN FAMILY MEMBER 1"/>
    <property type="match status" value="1"/>
</dbReference>
<organism evidence="2 3">
    <name type="scientific">Lasius niger</name>
    <name type="common">Black garden ant</name>
    <dbReference type="NCBI Taxonomy" id="67767"/>
    <lineage>
        <taxon>Eukaryota</taxon>
        <taxon>Metazoa</taxon>
        <taxon>Ecdysozoa</taxon>
        <taxon>Arthropoda</taxon>
        <taxon>Hexapoda</taxon>
        <taxon>Insecta</taxon>
        <taxon>Pterygota</taxon>
        <taxon>Neoptera</taxon>
        <taxon>Endopterygota</taxon>
        <taxon>Hymenoptera</taxon>
        <taxon>Apocrita</taxon>
        <taxon>Aculeata</taxon>
        <taxon>Formicoidea</taxon>
        <taxon>Formicidae</taxon>
        <taxon>Formicinae</taxon>
        <taxon>Lasius</taxon>
        <taxon>Lasius</taxon>
    </lineage>
</organism>
<dbReference type="InterPro" id="IPR033616">
    <property type="entry name" value="BLTP1"/>
</dbReference>